<evidence type="ECO:0000256" key="1">
    <source>
        <dbReference type="ARBA" id="ARBA00022443"/>
    </source>
</evidence>
<reference evidence="6" key="1">
    <citation type="submission" date="2025-08" db="UniProtKB">
        <authorList>
            <consortium name="RefSeq"/>
        </authorList>
    </citation>
    <scope>IDENTIFICATION</scope>
</reference>
<dbReference type="SMART" id="SM00326">
    <property type="entry name" value="SH3"/>
    <property type="match status" value="2"/>
</dbReference>
<feature type="compositionally biased region" description="Polar residues" evidence="3">
    <location>
        <begin position="288"/>
        <end position="301"/>
    </location>
</feature>
<evidence type="ECO:0000259" key="4">
    <source>
        <dbReference type="PROSITE" id="PS50002"/>
    </source>
</evidence>
<dbReference type="OMA" id="HEMDWMW"/>
<dbReference type="CDD" id="cd00174">
    <property type="entry name" value="SH3"/>
    <property type="match status" value="1"/>
</dbReference>
<evidence type="ECO:0000313" key="6">
    <source>
        <dbReference type="RefSeq" id="XP_022079356.1"/>
    </source>
</evidence>
<dbReference type="Gene3D" id="2.30.30.40">
    <property type="entry name" value="SH3 Domains"/>
    <property type="match status" value="2"/>
</dbReference>
<name>A0A8B7XGK2_ACAPL</name>
<feature type="region of interest" description="Disordered" evidence="3">
    <location>
        <begin position="687"/>
        <end position="744"/>
    </location>
</feature>
<evidence type="ECO:0000313" key="5">
    <source>
        <dbReference type="Proteomes" id="UP000694845"/>
    </source>
</evidence>
<feature type="compositionally biased region" description="Low complexity" evidence="3">
    <location>
        <begin position="168"/>
        <end position="180"/>
    </location>
</feature>
<evidence type="ECO:0000256" key="3">
    <source>
        <dbReference type="SAM" id="MobiDB-lite"/>
    </source>
</evidence>
<dbReference type="GeneID" id="110973122"/>
<dbReference type="SUPFAM" id="SSF50044">
    <property type="entry name" value="SH3-domain"/>
    <property type="match status" value="2"/>
</dbReference>
<evidence type="ECO:0000256" key="2">
    <source>
        <dbReference type="PROSITE-ProRule" id="PRU00192"/>
    </source>
</evidence>
<dbReference type="PROSITE" id="PS50002">
    <property type="entry name" value="SH3"/>
    <property type="match status" value="2"/>
</dbReference>
<feature type="compositionally biased region" description="Basic and acidic residues" evidence="3">
    <location>
        <begin position="512"/>
        <end position="523"/>
    </location>
</feature>
<feature type="compositionally biased region" description="Polar residues" evidence="3">
    <location>
        <begin position="353"/>
        <end position="362"/>
    </location>
</feature>
<keyword evidence="1 2" id="KW-0728">SH3 domain</keyword>
<accession>A0A8B7XGK2</accession>
<feature type="region of interest" description="Disordered" evidence="3">
    <location>
        <begin position="238"/>
        <end position="389"/>
    </location>
</feature>
<keyword evidence="5" id="KW-1185">Reference proteome</keyword>
<gene>
    <name evidence="6" type="primary">LOC110973122</name>
</gene>
<feature type="domain" description="SH3" evidence="4">
    <location>
        <begin position="784"/>
        <end position="846"/>
    </location>
</feature>
<feature type="compositionally biased region" description="Polar residues" evidence="3">
    <location>
        <begin position="238"/>
        <end position="250"/>
    </location>
</feature>
<feature type="compositionally biased region" description="Basic residues" evidence="3">
    <location>
        <begin position="723"/>
        <end position="741"/>
    </location>
</feature>
<organism evidence="5 6">
    <name type="scientific">Acanthaster planci</name>
    <name type="common">Crown-of-thorns starfish</name>
    <dbReference type="NCBI Taxonomy" id="133434"/>
    <lineage>
        <taxon>Eukaryota</taxon>
        <taxon>Metazoa</taxon>
        <taxon>Echinodermata</taxon>
        <taxon>Eleutherozoa</taxon>
        <taxon>Asterozoa</taxon>
        <taxon>Asteroidea</taxon>
        <taxon>Valvatacea</taxon>
        <taxon>Valvatida</taxon>
        <taxon>Acanthasteridae</taxon>
        <taxon>Acanthaster</taxon>
    </lineage>
</organism>
<dbReference type="AlphaFoldDB" id="A0A8B7XGK2"/>
<feature type="region of interest" description="Disordered" evidence="3">
    <location>
        <begin position="163"/>
        <end position="184"/>
    </location>
</feature>
<dbReference type="Proteomes" id="UP000694845">
    <property type="component" value="Unplaced"/>
</dbReference>
<dbReference type="InterPro" id="IPR036028">
    <property type="entry name" value="SH3-like_dom_sf"/>
</dbReference>
<dbReference type="RefSeq" id="XP_022079356.1">
    <property type="nucleotide sequence ID" value="XM_022223664.1"/>
</dbReference>
<sequence length="1038" mass="115391">MSFLCPSVGLLQLKLRRFTRTGLATSRSRGLRSNIRNRGTSVAFERADSDVSIASQGGFSALYGEINSVRPNEERDDTSERCRANCEERFGGIYIGEDSGKPQKTGSNTSSCQHAPDVEYFAQNPATVQSFTFFEETFMSSQHQHQCLDKLMVDEMTNEGAHFEQRTPLLSNSSLPSSSSKAKRAPYNLPNWVRQRRCLPRLDEVDFDMIDAISLGSLSISPSEIDTQDENNNTAIVTTGLENGSKVNSSRAKRTYSEDSSDGVFQIQNPCESHQTGKFPRGGVGDRSTYSPKKTKTSMSTDKLAFQQKPIQENVPFNPPSKLRPAKTVRKSPSTESLRRRLKKRESLLRPKQLNSNLSNARTKTSLKSNKKTLDESNGAVDPKGTTQVGSLVRSKPLYMRATSERALDPCAMKLRLESSMARKWRQNGDRSPLSEVTNVSQPQASICMRMEIVQRPVMRDENHRNKGARKILEPPQGSGKLPAGKLRPTPQRSKSAYSKDLTETNKSFPRRSTEVTEDSSRPISLKEENIDSLFRSSCQSMHDILNSDTDVVELSELTKVVNPNIDSALICDSYHQENPEQAQYQADSSGHIQRPLLVATNLKEIDHQATQLQPISEEENAIGDHMVNAETDDPQPPKHLIHKPTFADNSVKEARIVSTTKMAVSPNPNEVDASLVIPPKMLKSASFTAPSKSNEGNMTSSKSTTRSATNVRALQTPLTQQQRRKVRRRPPGNKNGHGHRVSAVEASREDIIEVVAAMKVSLDSNKIAQEKSNERRETNSVKDALGDAVAVYDCEARHEDDVTVKVSDVVTVLNKDDPDLLFVEKRAGAKEEGFVPKNFLQQKPTSDFHRKASDNNSDMSTVEVDESVDTILEKTELNCQVGNSQSKNVPQQKLATFVPANQILSPCQAMSQSGDISSVEWSDQVSCAEARSLHHHSSSQSKIRKCGRSHAGVPNRKFNTNIRSGTNAVLIETYVVVSDYTEQDEDEVSVVEGEIVVVNSDQQHEMDWMWVYVPRTERFGFVPAFSARPLGFHFSDV</sequence>
<protein>
    <submittedName>
        <fullName evidence="6">Uncharacterized protein LOC110973122</fullName>
    </submittedName>
</protein>
<dbReference type="InterPro" id="IPR001452">
    <property type="entry name" value="SH3_domain"/>
</dbReference>
<dbReference type="OrthoDB" id="10072642at2759"/>
<feature type="domain" description="SH3" evidence="4">
    <location>
        <begin position="970"/>
        <end position="1033"/>
    </location>
</feature>
<dbReference type="KEGG" id="aplc:110973122"/>
<feature type="compositionally biased region" description="Polar residues" evidence="3">
    <location>
        <begin position="266"/>
        <end position="276"/>
    </location>
</feature>
<dbReference type="Pfam" id="PF00018">
    <property type="entry name" value="SH3_1"/>
    <property type="match status" value="1"/>
</dbReference>
<feature type="region of interest" description="Disordered" evidence="3">
    <location>
        <begin position="456"/>
        <end position="523"/>
    </location>
</feature>
<proteinExistence type="predicted"/>
<feature type="compositionally biased region" description="Polar residues" evidence="3">
    <location>
        <begin position="687"/>
        <end position="720"/>
    </location>
</feature>